<keyword evidence="7" id="KW-0812">Transmembrane</keyword>
<keyword evidence="7" id="KW-1133">Transmembrane helix</keyword>
<reference evidence="9" key="1">
    <citation type="submission" date="2022-05" db="EMBL/GenBank/DDBJ databases">
        <title>The Musa troglodytarum L. genome provides insights into the mechanism of non-climacteric behaviour and enrichment of carotenoids.</title>
        <authorList>
            <person name="Wang J."/>
        </authorList>
    </citation>
    <scope>NUCLEOTIDE SEQUENCE</scope>
    <source>
        <tissue evidence="9">Leaf</tissue>
    </source>
</reference>
<evidence type="ECO:0000256" key="6">
    <source>
        <dbReference type="RuleBase" id="RU003910"/>
    </source>
</evidence>
<keyword evidence="4 6" id="KW-0687">Ribonucleoprotein</keyword>
<name>A0A9E7FXJ8_9LILI</name>
<dbReference type="NCBIfam" id="TIGR00165">
    <property type="entry name" value="S18"/>
    <property type="match status" value="1"/>
</dbReference>
<dbReference type="GO" id="GO:0006412">
    <property type="term" value="P:translation"/>
    <property type="evidence" value="ECO:0007669"/>
    <property type="project" value="InterPro"/>
</dbReference>
<dbReference type="PANTHER" id="PTHR13479">
    <property type="entry name" value="30S RIBOSOMAL PROTEIN S18"/>
    <property type="match status" value="1"/>
</dbReference>
<dbReference type="EMBL" id="CP097507">
    <property type="protein sequence ID" value="URE01764.1"/>
    <property type="molecule type" value="Genomic_DNA"/>
</dbReference>
<evidence type="ECO:0000256" key="7">
    <source>
        <dbReference type="SAM" id="Phobius"/>
    </source>
</evidence>
<evidence type="ECO:0000256" key="1">
    <source>
        <dbReference type="ARBA" id="ARBA00022730"/>
    </source>
</evidence>
<feature type="transmembrane region" description="Helical" evidence="7">
    <location>
        <begin position="142"/>
        <end position="165"/>
    </location>
</feature>
<gene>
    <name evidence="9" type="ORF">MUK42_20436</name>
</gene>
<evidence type="ECO:0000256" key="3">
    <source>
        <dbReference type="ARBA" id="ARBA00022980"/>
    </source>
</evidence>
<keyword evidence="3 6" id="KW-0689">Ribosomal protein</keyword>
<dbReference type="Gene3D" id="4.10.640.10">
    <property type="entry name" value="Ribosomal protein S18"/>
    <property type="match status" value="1"/>
</dbReference>
<dbReference type="InterPro" id="IPR036870">
    <property type="entry name" value="Ribosomal_bS18_sf"/>
</dbReference>
<comment type="similarity">
    <text evidence="6">Belongs to the bacterial ribosomal protein bS18 family.</text>
</comment>
<dbReference type="GO" id="GO:0005763">
    <property type="term" value="C:mitochondrial small ribosomal subunit"/>
    <property type="evidence" value="ECO:0007669"/>
    <property type="project" value="TreeGrafter"/>
</dbReference>
<evidence type="ECO:0000256" key="4">
    <source>
        <dbReference type="ARBA" id="ARBA00023274"/>
    </source>
</evidence>
<dbReference type="GO" id="GO:0003735">
    <property type="term" value="F:structural constituent of ribosome"/>
    <property type="evidence" value="ECO:0007669"/>
    <property type="project" value="InterPro"/>
</dbReference>
<feature type="signal peptide" evidence="8">
    <location>
        <begin position="1"/>
        <end position="26"/>
    </location>
</feature>
<dbReference type="PRINTS" id="PR00974">
    <property type="entry name" value="RIBOSOMALS18"/>
</dbReference>
<protein>
    <recommendedName>
        <fullName evidence="5">Small ribosomal subunit protein bS18c</fullName>
    </recommendedName>
</protein>
<dbReference type="OrthoDB" id="21463at2759"/>
<feature type="chain" id="PRO_5038878061" description="Small ribosomal subunit protein bS18c" evidence="8">
    <location>
        <begin position="27"/>
        <end position="433"/>
    </location>
</feature>
<dbReference type="PANTHER" id="PTHR13479:SF65">
    <property type="entry name" value="F10K1.8 PROTEIN"/>
    <property type="match status" value="1"/>
</dbReference>
<evidence type="ECO:0000256" key="5">
    <source>
        <dbReference type="ARBA" id="ARBA00035266"/>
    </source>
</evidence>
<dbReference type="FunFam" id="4.10.640.10:FF:000009">
    <property type="entry name" value="Ribosomal protein S18"/>
    <property type="match status" value="1"/>
</dbReference>
<dbReference type="SUPFAM" id="SSF46911">
    <property type="entry name" value="Ribosomal protein S18"/>
    <property type="match status" value="1"/>
</dbReference>
<keyword evidence="10" id="KW-1185">Reference proteome</keyword>
<proteinExistence type="inferred from homology"/>
<keyword evidence="8" id="KW-0732">Signal</keyword>
<dbReference type="Pfam" id="PF01084">
    <property type="entry name" value="Ribosomal_S18"/>
    <property type="match status" value="1"/>
</dbReference>
<dbReference type="InterPro" id="IPR001648">
    <property type="entry name" value="Ribosomal_bS18"/>
</dbReference>
<keyword evidence="2" id="KW-0694">RNA-binding</keyword>
<keyword evidence="7" id="KW-0472">Membrane</keyword>
<evidence type="ECO:0000256" key="8">
    <source>
        <dbReference type="SAM" id="SignalP"/>
    </source>
</evidence>
<evidence type="ECO:0000313" key="9">
    <source>
        <dbReference type="EMBL" id="URE01764.1"/>
    </source>
</evidence>
<dbReference type="GO" id="GO:0070181">
    <property type="term" value="F:small ribosomal subunit rRNA binding"/>
    <property type="evidence" value="ECO:0007669"/>
    <property type="project" value="TreeGrafter"/>
</dbReference>
<organism evidence="9 10">
    <name type="scientific">Musa troglodytarum</name>
    <name type="common">fe'i banana</name>
    <dbReference type="NCBI Taxonomy" id="320322"/>
    <lineage>
        <taxon>Eukaryota</taxon>
        <taxon>Viridiplantae</taxon>
        <taxon>Streptophyta</taxon>
        <taxon>Embryophyta</taxon>
        <taxon>Tracheophyta</taxon>
        <taxon>Spermatophyta</taxon>
        <taxon>Magnoliopsida</taxon>
        <taxon>Liliopsida</taxon>
        <taxon>Zingiberales</taxon>
        <taxon>Musaceae</taxon>
        <taxon>Musa</taxon>
    </lineage>
</organism>
<dbReference type="AlphaFoldDB" id="A0A9E7FXJ8"/>
<dbReference type="Proteomes" id="UP001055439">
    <property type="component" value="Chromosome 5"/>
</dbReference>
<evidence type="ECO:0000256" key="2">
    <source>
        <dbReference type="ARBA" id="ARBA00022884"/>
    </source>
</evidence>
<accession>A0A9E7FXJ8</accession>
<evidence type="ECO:0000313" key="10">
    <source>
        <dbReference type="Proteomes" id="UP001055439"/>
    </source>
</evidence>
<keyword evidence="1" id="KW-0699">rRNA-binding</keyword>
<sequence>MHRSLGDGRQCFLLFLFLFLFLLVFAPQPSSPLSVEMRNLAAGRRRGWRRTNPGVVVRDIQRLARRRSWSTHRSSPGLPCAACPQASSLISPPSLPPPYPPSSRSLLLLDLAAAAAVSSVLPEPPLPAFRVLLKLVFPRVPLYFSLWSSILFILYPFELLGKSVIASFLKQMMRRIAFQKELLRQPSLCGFLSSKQVLPLFFRNQSYRTDNGNSGRNSDNSFESSDDFERRLFGDISNDEKNDSFYRKLDKLEKAHGKSGIGSKLNSDDSRIIDGISDSFNSLSDGMDEKLKEAARTFVYSDEIHDENYKFRPDVTFYPGMTYTTRDLDLTKPGVQKRFKRNVFETTTQEVLKKADFRNVRFLSNFLTEAGIIIKRSQTRISAKAQRKVAREIKTARAFGLMPFTTMGTKPFIFGRSMKDEAEDYKYEDNTRR</sequence>